<dbReference type="Proteomes" id="UP000817854">
    <property type="component" value="Unassembled WGS sequence"/>
</dbReference>
<evidence type="ECO:0000256" key="2">
    <source>
        <dbReference type="SAM" id="SignalP"/>
    </source>
</evidence>
<reference evidence="5" key="1">
    <citation type="submission" date="2019-05" db="EMBL/GenBank/DDBJ databases">
        <title>Flavobacterium profundi sp. nov., isolated from a deep-sea seamount.</title>
        <authorList>
            <person name="Zhang D.-C."/>
        </authorList>
    </citation>
    <scope>NUCLEOTIDE SEQUENCE [LARGE SCALE GENOMIC DNA]</scope>
    <source>
        <strain evidence="5">EC11</strain>
    </source>
</reference>
<evidence type="ECO:0000256" key="1">
    <source>
        <dbReference type="ARBA" id="ARBA00022729"/>
    </source>
</evidence>
<reference evidence="4 5" key="3">
    <citation type="submission" date="2020-02" db="EMBL/GenBank/DDBJ databases">
        <title>Flavobacterium profundi sp. nov., isolated from a deep-sea seamount.</title>
        <authorList>
            <person name="Zhang D.-C."/>
        </authorList>
    </citation>
    <scope>NUCLEOTIDE SEQUENCE [LARGE SCALE GENOMIC DNA]</scope>
    <source>
        <strain evidence="4 5">EC11</strain>
    </source>
</reference>
<dbReference type="NCBIfam" id="TIGR04183">
    <property type="entry name" value="Por_Secre_tail"/>
    <property type="match status" value="1"/>
</dbReference>
<comment type="caution">
    <text evidence="4">The sequence shown here is derived from an EMBL/GenBank/DDBJ whole genome shotgun (WGS) entry which is preliminary data.</text>
</comment>
<dbReference type="EMBL" id="VEVQ02000003">
    <property type="protein sequence ID" value="NHN25217.1"/>
    <property type="molecule type" value="Genomic_DNA"/>
</dbReference>
<name>A0ABX0IN41_9FLAO</name>
<reference evidence="4 5" key="2">
    <citation type="submission" date="2019-05" db="EMBL/GenBank/DDBJ databases">
        <authorList>
            <person name="Lianzixin W."/>
        </authorList>
    </citation>
    <scope>NUCLEOTIDE SEQUENCE [LARGE SCALE GENOMIC DNA]</scope>
    <source>
        <strain evidence="4 5">EC11</strain>
    </source>
</reference>
<dbReference type="RefSeq" id="WP_165928862.1">
    <property type="nucleotide sequence ID" value="NZ_VEVQ02000003.1"/>
</dbReference>
<evidence type="ECO:0000259" key="3">
    <source>
        <dbReference type="Pfam" id="PF18962"/>
    </source>
</evidence>
<proteinExistence type="predicted"/>
<feature type="signal peptide" evidence="2">
    <location>
        <begin position="1"/>
        <end position="20"/>
    </location>
</feature>
<feature type="chain" id="PRO_5045696264" evidence="2">
    <location>
        <begin position="21"/>
        <end position="820"/>
    </location>
</feature>
<sequence>MKKIYLLLLLNCFVSNYSQSVCEPNEISTDALSPVNPNQPDYINQFDWTTDNSYYNINSQCTPNTFTPNPFQSNQLELLPLSLSKDMMPEDGWEMIAYNLGYDNNNIPLAAKPEHTYIMLYNKYTGMLRILVKWCRNTNYNGALLTLKFAPGFQTNLLDMANDEKALDATHIANPSLSTTLKFYNDNNYWAYADFKLNYDPCTCSFDETSRLFLYTELISNSSVELTGKITGIISSITQGQGSTSSDGNFWKSATNINNKMMSAHKSVTNFADKYQKIYKDLADGGITIGAINNIGSFLNNNNFMKAGLKALPYVSEGVKFLSGLFGGGASGNQPIQLAPMSVNLDVQISGTISTQDPMHNQTIGLPGSINNNILPGTIGGQPLYNETLGVFSLINTPVMHYKESFTSKSFLNRETIVPSSRIKEYWEVLSDYKFTNRIYKLSGENLKYAINPASNLILQDAEIILLVEYEKPSITYPKKYPTFIFNSLDNDLNNGLAILGTNTGPSTDSDNGIFQNAFKPIGINNFKNDYSFEFLYDVSRTSNEVKTRQISQYKPVGSFTKKWQCTNSTNCEFQKIQGSRIYSYVQSKADLPITWSNLLTSDFKSNINNSLSFLPQVTTPRPEFLAPRVKNFKLKFVLNLKRTDNPNAQNVLYVVTYPVELKEAPSGYNMNGSDYIADAIQYAHQPDFNPTNPTNKVIPVTQSELATICSSTTYKANRISSASRKRESDFKTNIEKTNNENLEPKIFPVPVKDKLNVITNNCKIISIINSFGQIVKEFSENTSNDNEITIDTSHLSKGIYIMNYLDSNSDLKTIKFIIQ</sequence>
<evidence type="ECO:0000313" key="4">
    <source>
        <dbReference type="EMBL" id="NHN25217.1"/>
    </source>
</evidence>
<keyword evidence="5" id="KW-1185">Reference proteome</keyword>
<keyword evidence="1 2" id="KW-0732">Signal</keyword>
<dbReference type="InterPro" id="IPR026444">
    <property type="entry name" value="Secre_tail"/>
</dbReference>
<dbReference type="Pfam" id="PF18962">
    <property type="entry name" value="Por_Secre_tail"/>
    <property type="match status" value="1"/>
</dbReference>
<protein>
    <submittedName>
        <fullName evidence="4">T9SS type A sorting domain-containing protein</fullName>
    </submittedName>
</protein>
<feature type="domain" description="Secretion system C-terminal sorting" evidence="3">
    <location>
        <begin position="747"/>
        <end position="819"/>
    </location>
</feature>
<gene>
    <name evidence="4" type="ORF">FIA58_005950</name>
</gene>
<accession>A0ABX0IN41</accession>
<evidence type="ECO:0000313" key="5">
    <source>
        <dbReference type="Proteomes" id="UP000817854"/>
    </source>
</evidence>
<organism evidence="4 5">
    <name type="scientific">Flavobacterium jejuense</name>
    <dbReference type="NCBI Taxonomy" id="1544455"/>
    <lineage>
        <taxon>Bacteria</taxon>
        <taxon>Pseudomonadati</taxon>
        <taxon>Bacteroidota</taxon>
        <taxon>Flavobacteriia</taxon>
        <taxon>Flavobacteriales</taxon>
        <taxon>Flavobacteriaceae</taxon>
        <taxon>Flavobacterium</taxon>
    </lineage>
</organism>